<dbReference type="AlphaFoldDB" id="A0A7I7LA14"/>
<dbReference type="FunFam" id="3.40.50.1220:FF:000002">
    <property type="entry name" value="NAD(P) transhydrogenase subunit beta"/>
    <property type="match status" value="1"/>
</dbReference>
<dbReference type="Proteomes" id="UP000467164">
    <property type="component" value="Chromosome"/>
</dbReference>
<feature type="transmembrane region" description="Helical" evidence="17">
    <location>
        <begin position="6"/>
        <end position="25"/>
    </location>
</feature>
<evidence type="ECO:0000256" key="11">
    <source>
        <dbReference type="ARBA" id="ARBA00022989"/>
    </source>
</evidence>
<dbReference type="GO" id="GO:0005886">
    <property type="term" value="C:plasma membrane"/>
    <property type="evidence" value="ECO:0007669"/>
    <property type="project" value="UniProtKB-SubCell"/>
</dbReference>
<evidence type="ECO:0000256" key="4">
    <source>
        <dbReference type="ARBA" id="ARBA00012943"/>
    </source>
</evidence>
<feature type="transmembrane region" description="Helical" evidence="17">
    <location>
        <begin position="57"/>
        <end position="74"/>
    </location>
</feature>
<evidence type="ECO:0000256" key="10">
    <source>
        <dbReference type="ARBA" id="ARBA00022967"/>
    </source>
</evidence>
<sequence length="498" mass="50995">MNYLVIGLYILAFSLFIYGLMGLTGPKTAVRGNLIAAVGMAIAVAATLVKIRHTDQWVLIIAGLVVGVALGVPPARLTKMTAMPQLVAFFNGVGGGTVALIALSEFIETKGFSAFQHGESPTVHIVVASLFAAIIGSISFWGSIIAFGKLQELISGAPIGFGKAQQPVNLLLLVGAVVAAVVIGLDAHPGSGGVSLWWMIGLLAAAGVLGLMVVLPIGGADMPVVISLLNAMTGLSAAAAGLALNNTAMIVAGMIVGASGSILTNLMAKAMNRYIPAIVAGGFGGGGVSPSADGGGDKHVKATSAADAAIQMAYANQVIVVPGYGLAVAQAQHAVKDMASLLEDKGVAVKYAIHPVAGRMPGHMNVLLAEAEVDYDAMKDMDDINDEFARTDVAIVIGANDVTNPAARNDASSPIYGMPILNVDKAKSVIVLKRSMNSGFAGIDNPLFYGEGTTMLFGDAKKSVTEVAEELEAPRRAGRPVAGSRCRRLPRVSPTSGS</sequence>
<evidence type="ECO:0000256" key="15">
    <source>
        <dbReference type="PIRNR" id="PIRNR000204"/>
    </source>
</evidence>
<dbReference type="InterPro" id="IPR029035">
    <property type="entry name" value="DHS-like_NAD/FAD-binding_dom"/>
</dbReference>
<dbReference type="InterPro" id="IPR034300">
    <property type="entry name" value="PNTB-like"/>
</dbReference>
<dbReference type="PANTHER" id="PTHR44758:SF1">
    <property type="entry name" value="NAD(P) TRANSHYDROGENASE SUBUNIT BETA"/>
    <property type="match status" value="1"/>
</dbReference>
<dbReference type="GO" id="GO:0050661">
    <property type="term" value="F:NADP binding"/>
    <property type="evidence" value="ECO:0007669"/>
    <property type="project" value="InterPro"/>
</dbReference>
<feature type="transmembrane region" description="Helical" evidence="17">
    <location>
        <begin position="86"/>
        <end position="103"/>
    </location>
</feature>
<comment type="similarity">
    <text evidence="3 15">Belongs to the PNT beta subunit family.</text>
</comment>
<evidence type="ECO:0000256" key="9">
    <source>
        <dbReference type="ARBA" id="ARBA00022857"/>
    </source>
</evidence>
<evidence type="ECO:0000256" key="13">
    <source>
        <dbReference type="ARBA" id="ARBA00023136"/>
    </source>
</evidence>
<gene>
    <name evidence="19" type="primary">pntB</name>
    <name evidence="19" type="ORF">MSHO_14280</name>
</gene>
<dbReference type="EC" id="7.1.1.1" evidence="4 15"/>
<comment type="catalytic activity">
    <reaction evidence="14 15">
        <text>NAD(+) + NADPH + H(+)(in) = NADH + NADP(+) + H(+)(out)</text>
        <dbReference type="Rhea" id="RHEA:47992"/>
        <dbReference type="ChEBI" id="CHEBI:15378"/>
        <dbReference type="ChEBI" id="CHEBI:57540"/>
        <dbReference type="ChEBI" id="CHEBI:57783"/>
        <dbReference type="ChEBI" id="CHEBI:57945"/>
        <dbReference type="ChEBI" id="CHEBI:58349"/>
        <dbReference type="EC" id="7.1.1.1"/>
    </reaction>
</comment>
<dbReference type="EMBL" id="AP022572">
    <property type="protein sequence ID" value="BBX56083.1"/>
    <property type="molecule type" value="Genomic_DNA"/>
</dbReference>
<dbReference type="GO" id="GO:0008750">
    <property type="term" value="F:proton-translocating NAD(P)+ transhydrogenase activity"/>
    <property type="evidence" value="ECO:0007669"/>
    <property type="project" value="UniProtKB-EC"/>
</dbReference>
<dbReference type="PIRSF" id="PIRSF000204">
    <property type="entry name" value="PNTB"/>
    <property type="match status" value="1"/>
</dbReference>
<feature type="domain" description="NADP transhydrogenase beta-like" evidence="18">
    <location>
        <begin position="8"/>
        <end position="469"/>
    </location>
</feature>
<evidence type="ECO:0000256" key="7">
    <source>
        <dbReference type="ARBA" id="ARBA00022519"/>
    </source>
</evidence>
<keyword evidence="9 15" id="KW-0521">NADP</keyword>
<comment type="function">
    <text evidence="1 15">The transhydrogenation between NADH and NADP is coupled to respiration and ATP hydrolysis and functions as a proton pump across the membrane.</text>
</comment>
<evidence type="ECO:0000256" key="8">
    <source>
        <dbReference type="ARBA" id="ARBA00022692"/>
    </source>
</evidence>
<keyword evidence="8 17" id="KW-0812">Transmembrane</keyword>
<name>A0A7I7LA14_9MYCO</name>
<dbReference type="InterPro" id="IPR012136">
    <property type="entry name" value="NADH_DH_b"/>
</dbReference>
<dbReference type="KEGG" id="msho:MSHO_14280"/>
<evidence type="ECO:0000256" key="6">
    <source>
        <dbReference type="ARBA" id="ARBA00022475"/>
    </source>
</evidence>
<keyword evidence="7 15" id="KW-0997">Cell inner membrane</keyword>
<dbReference type="PANTHER" id="PTHR44758">
    <property type="entry name" value="NAD(P) TRANSHYDROGENASE SUBUNIT BETA"/>
    <property type="match status" value="1"/>
</dbReference>
<organism evidence="19 20">
    <name type="scientific">Mycobacterium shottsii</name>
    <dbReference type="NCBI Taxonomy" id="133549"/>
    <lineage>
        <taxon>Bacteria</taxon>
        <taxon>Bacillati</taxon>
        <taxon>Actinomycetota</taxon>
        <taxon>Actinomycetes</taxon>
        <taxon>Mycobacteriales</taxon>
        <taxon>Mycobacteriaceae</taxon>
        <taxon>Mycobacterium</taxon>
        <taxon>Mycobacterium ulcerans group</taxon>
    </lineage>
</organism>
<feature type="transmembrane region" description="Helical" evidence="17">
    <location>
        <begin position="224"/>
        <end position="244"/>
    </location>
</feature>
<evidence type="ECO:0000256" key="12">
    <source>
        <dbReference type="ARBA" id="ARBA00023027"/>
    </source>
</evidence>
<comment type="subcellular location">
    <subcellularLocation>
        <location evidence="2">Cell inner membrane</location>
        <topology evidence="2">Multi-pass membrane protein</topology>
    </subcellularLocation>
</comment>
<proteinExistence type="inferred from homology"/>
<evidence type="ECO:0000256" key="17">
    <source>
        <dbReference type="SAM" id="Phobius"/>
    </source>
</evidence>
<evidence type="ECO:0000256" key="2">
    <source>
        <dbReference type="ARBA" id="ARBA00004429"/>
    </source>
</evidence>
<evidence type="ECO:0000256" key="16">
    <source>
        <dbReference type="SAM" id="MobiDB-lite"/>
    </source>
</evidence>
<feature type="transmembrane region" description="Helical" evidence="17">
    <location>
        <begin position="197"/>
        <end position="217"/>
    </location>
</feature>
<keyword evidence="12 15" id="KW-0520">NAD</keyword>
<feature type="transmembrane region" description="Helical" evidence="17">
    <location>
        <begin position="123"/>
        <end position="147"/>
    </location>
</feature>
<evidence type="ECO:0000256" key="5">
    <source>
        <dbReference type="ARBA" id="ARBA00014581"/>
    </source>
</evidence>
<evidence type="ECO:0000313" key="20">
    <source>
        <dbReference type="Proteomes" id="UP000467164"/>
    </source>
</evidence>
<feature type="region of interest" description="Disordered" evidence="16">
    <location>
        <begin position="471"/>
        <end position="498"/>
    </location>
</feature>
<feature type="transmembrane region" description="Helical" evidence="17">
    <location>
        <begin position="250"/>
        <end position="268"/>
    </location>
</feature>
<feature type="transmembrane region" description="Helical" evidence="17">
    <location>
        <begin position="168"/>
        <end position="185"/>
    </location>
</feature>
<evidence type="ECO:0000259" key="18">
    <source>
        <dbReference type="Pfam" id="PF02233"/>
    </source>
</evidence>
<keyword evidence="10 15" id="KW-1278">Translocase</keyword>
<reference evidence="19 20" key="1">
    <citation type="journal article" date="2019" name="Emerg. Microbes Infect.">
        <title>Comprehensive subspecies identification of 175 nontuberculous mycobacteria species based on 7547 genomic profiles.</title>
        <authorList>
            <person name="Matsumoto Y."/>
            <person name="Kinjo T."/>
            <person name="Motooka D."/>
            <person name="Nabeya D."/>
            <person name="Jung N."/>
            <person name="Uechi K."/>
            <person name="Horii T."/>
            <person name="Iida T."/>
            <person name="Fujita J."/>
            <person name="Nakamura S."/>
        </authorList>
    </citation>
    <scope>NUCLEOTIDE SEQUENCE [LARGE SCALE GENOMIC DNA]</scope>
    <source>
        <strain evidence="19 20">JCM 12657</strain>
    </source>
</reference>
<accession>A0A7I7LA14</accession>
<feature type="transmembrane region" description="Helical" evidence="17">
    <location>
        <begin position="32"/>
        <end position="51"/>
    </location>
</feature>
<keyword evidence="20" id="KW-1185">Reference proteome</keyword>
<keyword evidence="11 17" id="KW-1133">Transmembrane helix</keyword>
<dbReference type="SUPFAM" id="SSF52467">
    <property type="entry name" value="DHS-like NAD/FAD-binding domain"/>
    <property type="match status" value="1"/>
</dbReference>
<keyword evidence="6 15" id="KW-1003">Cell membrane</keyword>
<dbReference type="Gene3D" id="3.40.50.1220">
    <property type="entry name" value="TPP-binding domain"/>
    <property type="match status" value="1"/>
</dbReference>
<dbReference type="Pfam" id="PF02233">
    <property type="entry name" value="PNTB"/>
    <property type="match status" value="1"/>
</dbReference>
<protein>
    <recommendedName>
        <fullName evidence="5 15">NAD(P) transhydrogenase subunit beta</fullName>
        <ecNumber evidence="4 15">7.1.1.1</ecNumber>
    </recommendedName>
    <alternativeName>
        <fullName evidence="15">Nicotinamide nucleotide transhydrogenase subunit beta</fullName>
    </alternativeName>
</protein>
<evidence type="ECO:0000313" key="19">
    <source>
        <dbReference type="EMBL" id="BBX56083.1"/>
    </source>
</evidence>
<evidence type="ECO:0000256" key="14">
    <source>
        <dbReference type="ARBA" id="ARBA00048202"/>
    </source>
</evidence>
<evidence type="ECO:0000256" key="1">
    <source>
        <dbReference type="ARBA" id="ARBA00003943"/>
    </source>
</evidence>
<keyword evidence="13 15" id="KW-0472">Membrane</keyword>
<evidence type="ECO:0000256" key="3">
    <source>
        <dbReference type="ARBA" id="ARBA00007919"/>
    </source>
</evidence>